<protein>
    <recommendedName>
        <fullName evidence="2">Clp R domain-containing protein</fullName>
    </recommendedName>
</protein>
<gene>
    <name evidence="3" type="ORF">HGB44_00055</name>
</gene>
<dbReference type="PANTHER" id="PTHR47016">
    <property type="entry name" value="ATP-DEPENDENT CLP PROTEASE ATP-BINDING SUBUNIT CLPT1, CHLOROPLASTIC"/>
    <property type="match status" value="1"/>
</dbReference>
<dbReference type="PROSITE" id="PS51903">
    <property type="entry name" value="CLP_R"/>
    <property type="match status" value="1"/>
</dbReference>
<proteinExistence type="predicted"/>
<dbReference type="InterPro" id="IPR044217">
    <property type="entry name" value="CLPT1/2"/>
</dbReference>
<dbReference type="PANTHER" id="PTHR47016:SF5">
    <property type="entry name" value="CLP DOMAIN SUPERFAMILY PROTEIN"/>
    <property type="match status" value="1"/>
</dbReference>
<organism evidence="3 4">
    <name type="scientific">Nocardiopsis alborubida</name>
    <dbReference type="NCBI Taxonomy" id="146802"/>
    <lineage>
        <taxon>Bacteria</taxon>
        <taxon>Bacillati</taxon>
        <taxon>Actinomycetota</taxon>
        <taxon>Actinomycetes</taxon>
        <taxon>Streptosporangiales</taxon>
        <taxon>Nocardiopsidaceae</taxon>
        <taxon>Nocardiopsis</taxon>
    </lineage>
</organism>
<dbReference type="Pfam" id="PF02861">
    <property type="entry name" value="Clp_N"/>
    <property type="match status" value="1"/>
</dbReference>
<evidence type="ECO:0000313" key="4">
    <source>
        <dbReference type="Proteomes" id="UP000553209"/>
    </source>
</evidence>
<keyword evidence="4" id="KW-1185">Reference proteome</keyword>
<dbReference type="SUPFAM" id="SSF81923">
    <property type="entry name" value="Double Clp-N motif"/>
    <property type="match status" value="1"/>
</dbReference>
<name>A0A7X6M800_9ACTN</name>
<keyword evidence="1" id="KW-0677">Repeat</keyword>
<accession>A0A7X6M800</accession>
<evidence type="ECO:0000313" key="3">
    <source>
        <dbReference type="EMBL" id="NKY96080.1"/>
    </source>
</evidence>
<reference evidence="3 4" key="1">
    <citation type="submission" date="2020-04" db="EMBL/GenBank/DDBJ databases">
        <title>MicrobeNet Type strains.</title>
        <authorList>
            <person name="Nicholson A.C."/>
        </authorList>
    </citation>
    <scope>NUCLEOTIDE SEQUENCE [LARGE SCALE GENOMIC DNA]</scope>
    <source>
        <strain evidence="3 4">ATCC 23612</strain>
    </source>
</reference>
<dbReference type="EMBL" id="JAAXPG010000001">
    <property type="protein sequence ID" value="NKY96080.1"/>
    <property type="molecule type" value="Genomic_DNA"/>
</dbReference>
<dbReference type="Gene3D" id="1.10.1780.10">
    <property type="entry name" value="Clp, N-terminal domain"/>
    <property type="match status" value="1"/>
</dbReference>
<dbReference type="Proteomes" id="UP000553209">
    <property type="component" value="Unassembled WGS sequence"/>
</dbReference>
<evidence type="ECO:0000259" key="2">
    <source>
        <dbReference type="PROSITE" id="PS51903"/>
    </source>
</evidence>
<dbReference type="InterPro" id="IPR036628">
    <property type="entry name" value="Clp_N_dom_sf"/>
</dbReference>
<sequence length="158" mass="17744">MFELFTERARYVMGVAIEESKLLRHKRVAPEHLLLGLLYEGEGIAARVLGSLQIDHDMVLNEVVRTVGEGRWSFRRKPPLSPDARATLENALEASTQRQHSYIGTEHLLLGLLRDDRNSAARTLRSLGVLPEAVTQQVHRALDDHENHTGEKAHGQAN</sequence>
<feature type="domain" description="Clp R" evidence="2">
    <location>
        <begin position="2"/>
        <end position="144"/>
    </location>
</feature>
<dbReference type="InterPro" id="IPR004176">
    <property type="entry name" value="Clp_R_N"/>
</dbReference>
<dbReference type="RefSeq" id="WP_061081023.1">
    <property type="nucleotide sequence ID" value="NZ_JAAXPG010000001.1"/>
</dbReference>
<comment type="caution">
    <text evidence="3">The sequence shown here is derived from an EMBL/GenBank/DDBJ whole genome shotgun (WGS) entry which is preliminary data.</text>
</comment>
<dbReference type="AlphaFoldDB" id="A0A7X6M800"/>
<evidence type="ECO:0000256" key="1">
    <source>
        <dbReference type="PROSITE-ProRule" id="PRU01251"/>
    </source>
</evidence>